<keyword evidence="3" id="KW-0812">Transmembrane</keyword>
<dbReference type="RefSeq" id="WP_242613060.1">
    <property type="nucleotide sequence ID" value="NZ_SGWQ01000001.1"/>
</dbReference>
<dbReference type="InterPro" id="IPR002641">
    <property type="entry name" value="PNPLA_dom"/>
</dbReference>
<protein>
    <submittedName>
        <fullName evidence="5">Patatin-like phospholipase</fullName>
    </submittedName>
</protein>
<feature type="transmembrane region" description="Helical" evidence="3">
    <location>
        <begin position="257"/>
        <end position="275"/>
    </location>
</feature>
<feature type="short sequence motif" description="DGA/G" evidence="2">
    <location>
        <begin position="524"/>
        <end position="526"/>
    </location>
</feature>
<evidence type="ECO:0000313" key="6">
    <source>
        <dbReference type="Proteomes" id="UP000294257"/>
    </source>
</evidence>
<dbReference type="Gene3D" id="3.40.1090.10">
    <property type="entry name" value="Cytosolic phospholipase A2 catalytic domain"/>
    <property type="match status" value="1"/>
</dbReference>
<keyword evidence="2" id="KW-0442">Lipid degradation</keyword>
<comment type="caution">
    <text evidence="5">The sequence shown here is derived from an EMBL/GenBank/DDBJ whole genome shotgun (WGS) entry which is preliminary data.</text>
</comment>
<feature type="transmembrane region" description="Helical" evidence="3">
    <location>
        <begin position="225"/>
        <end position="245"/>
    </location>
</feature>
<accession>A0A4Q7L3K8</accession>
<evidence type="ECO:0000313" key="5">
    <source>
        <dbReference type="EMBL" id="RZS44169.1"/>
    </source>
</evidence>
<keyword evidence="1 2" id="KW-0443">Lipid metabolism</keyword>
<dbReference type="PROSITE" id="PS51635">
    <property type="entry name" value="PNPLA"/>
    <property type="match status" value="1"/>
</dbReference>
<proteinExistence type="predicted"/>
<dbReference type="AlphaFoldDB" id="A0A4Q7L3K8"/>
<dbReference type="SUPFAM" id="SSF52151">
    <property type="entry name" value="FabD/lysophospholipase-like"/>
    <property type="match status" value="1"/>
</dbReference>
<dbReference type="GO" id="GO:0016787">
    <property type="term" value="F:hydrolase activity"/>
    <property type="evidence" value="ECO:0007669"/>
    <property type="project" value="UniProtKB-UniRule"/>
</dbReference>
<feature type="transmembrane region" description="Helical" evidence="3">
    <location>
        <begin position="287"/>
        <end position="313"/>
    </location>
</feature>
<dbReference type="GO" id="GO:0016042">
    <property type="term" value="P:lipid catabolic process"/>
    <property type="evidence" value="ECO:0007669"/>
    <property type="project" value="UniProtKB-UniRule"/>
</dbReference>
<sequence>MTGEQDPHAALRGLRLTEDSKYRKGFTHDWVRLPPNEADRRSAEAPETYRLYANTSCDLTMRGGTTSGVIYPLAVCALAERYVFRSVGGASAGAIAASVTAAAEFGRFVEEPENLPEGAVRPGFSGLASVVEWLSADGDGSRWRLAQLFQPSAAQSRAYRVVTASMQDKAATGRGKLASIVAALLAAVTPLANVALLVLFLAWLVGPLVQQRFLMPTGVWDSLDAGLRIGLGAAVIAFAVVATVWTLRISARLLPRATAALCFPLVGALAGMFWWSGGDGHEASAYAWVVSAAAGALWWLAFTFLAVAVYAAVYGKATWPMLADGRRFRFGLIPGAEPYQATWVDRLAGMATSTGVPPLSIWLADVIDDLAGLPRDENGRHTRALTFGDLWCGPTPQEGAVALDGDCPSGERVINLALMTTDLSGGRPYRLPFLTADGEDEQWQLCRECLRNLVPDRIIDQMIGASTGGTTAFTCPTHPDQTLHRLPQPWEMPVLLATRMSLALPGLICAVPLCRNGKVHWFSDGGITSNFPIHFFDTLLPRWPTFGLNLQPYPPDGPRLDVLLPKQDATPSAHPWDDVGGGMGGFVGAILNTFLGWRDTMQAALPGFRGRIANVRQKPGEGGTNLFMTPDTIARLALRGHEAGTQLRERFTSIGADGEADTFTQTDRYRWIRMRIAMREYGQLARQADARAPLYRHLAENYQVPEELSDWFRSAPGAWPAGDPHAAEIIGVFDGLGDMATTTLSENFDGTSPIDPVLRLTAPE</sequence>
<dbReference type="EMBL" id="SGWQ01000001">
    <property type="protein sequence ID" value="RZS44169.1"/>
    <property type="molecule type" value="Genomic_DNA"/>
</dbReference>
<evidence type="ECO:0000256" key="3">
    <source>
        <dbReference type="SAM" id="Phobius"/>
    </source>
</evidence>
<keyword evidence="3" id="KW-0472">Membrane</keyword>
<gene>
    <name evidence="5" type="ORF">EV193_10144</name>
</gene>
<reference evidence="5 6" key="1">
    <citation type="submission" date="2019-02" db="EMBL/GenBank/DDBJ databases">
        <title>Genomic Encyclopedia of Type Strains, Phase IV (KMG-IV): sequencing the most valuable type-strain genomes for metagenomic binning, comparative biology and taxonomic classification.</title>
        <authorList>
            <person name="Goeker M."/>
        </authorList>
    </citation>
    <scope>NUCLEOTIDE SEQUENCE [LARGE SCALE GENOMIC DNA]</scope>
    <source>
        <strain evidence="5 6">DSM 101727</strain>
    </source>
</reference>
<feature type="active site" description="Proton acceptor" evidence="2">
    <location>
        <position position="524"/>
    </location>
</feature>
<evidence type="ECO:0000259" key="4">
    <source>
        <dbReference type="PROSITE" id="PS51635"/>
    </source>
</evidence>
<organism evidence="5 6">
    <name type="scientific">Herbihabitans rhizosphaerae</name>
    <dbReference type="NCBI Taxonomy" id="1872711"/>
    <lineage>
        <taxon>Bacteria</taxon>
        <taxon>Bacillati</taxon>
        <taxon>Actinomycetota</taxon>
        <taxon>Actinomycetes</taxon>
        <taxon>Pseudonocardiales</taxon>
        <taxon>Pseudonocardiaceae</taxon>
        <taxon>Herbihabitans</taxon>
    </lineage>
</organism>
<feature type="transmembrane region" description="Helical" evidence="3">
    <location>
        <begin position="177"/>
        <end position="205"/>
    </location>
</feature>
<keyword evidence="3" id="KW-1133">Transmembrane helix</keyword>
<comment type="caution">
    <text evidence="2">Lacks conserved residue(s) required for the propagation of feature annotation.</text>
</comment>
<feature type="active site" description="Nucleophile" evidence="2">
    <location>
        <position position="91"/>
    </location>
</feature>
<evidence type="ECO:0000256" key="1">
    <source>
        <dbReference type="ARBA" id="ARBA00023098"/>
    </source>
</evidence>
<keyword evidence="2" id="KW-0378">Hydrolase</keyword>
<feature type="domain" description="PNPLA" evidence="4">
    <location>
        <begin position="59"/>
        <end position="537"/>
    </location>
</feature>
<dbReference type="Proteomes" id="UP000294257">
    <property type="component" value="Unassembled WGS sequence"/>
</dbReference>
<dbReference type="InterPro" id="IPR016035">
    <property type="entry name" value="Acyl_Trfase/lysoPLipase"/>
</dbReference>
<name>A0A4Q7L3K8_9PSEU</name>
<evidence type="ECO:0000256" key="2">
    <source>
        <dbReference type="PROSITE-ProRule" id="PRU01161"/>
    </source>
</evidence>
<feature type="short sequence motif" description="GXSXG" evidence="2">
    <location>
        <begin position="89"/>
        <end position="93"/>
    </location>
</feature>
<keyword evidence="6" id="KW-1185">Reference proteome</keyword>